<accession>A0AA88TTE7</accession>
<evidence type="ECO:0000313" key="2">
    <source>
        <dbReference type="Proteomes" id="UP001187343"/>
    </source>
</evidence>
<evidence type="ECO:0000313" key="1">
    <source>
        <dbReference type="EMBL" id="KAK2905246.1"/>
    </source>
</evidence>
<dbReference type="AlphaFoldDB" id="A0AA88TTE7"/>
<name>A0AA88TTE7_9TELE</name>
<protein>
    <submittedName>
        <fullName evidence="1">Uncharacterized protein</fullName>
    </submittedName>
</protein>
<comment type="caution">
    <text evidence="1">The sequence shown here is derived from an EMBL/GenBank/DDBJ whole genome shotgun (WGS) entry which is preliminary data.</text>
</comment>
<sequence>MGVKVFRYRTCPRLFTASPECSASGRIAEIAVYQNIDLHTSLKSWSISVTETFQTCRLKQSLDYWKIFTGDIDWESKS</sequence>
<reference evidence="1" key="1">
    <citation type="submission" date="2023-08" db="EMBL/GenBank/DDBJ databases">
        <title>Chromosome-level Genome Assembly of mud carp (Cirrhinus molitorella).</title>
        <authorList>
            <person name="Liu H."/>
        </authorList>
    </citation>
    <scope>NUCLEOTIDE SEQUENCE</scope>
    <source>
        <strain evidence="1">Prfri</strain>
        <tissue evidence="1">Muscle</tissue>
    </source>
</reference>
<organism evidence="1 2">
    <name type="scientific">Cirrhinus molitorella</name>
    <name type="common">mud carp</name>
    <dbReference type="NCBI Taxonomy" id="172907"/>
    <lineage>
        <taxon>Eukaryota</taxon>
        <taxon>Metazoa</taxon>
        <taxon>Chordata</taxon>
        <taxon>Craniata</taxon>
        <taxon>Vertebrata</taxon>
        <taxon>Euteleostomi</taxon>
        <taxon>Actinopterygii</taxon>
        <taxon>Neopterygii</taxon>
        <taxon>Teleostei</taxon>
        <taxon>Ostariophysi</taxon>
        <taxon>Cypriniformes</taxon>
        <taxon>Cyprinidae</taxon>
        <taxon>Labeoninae</taxon>
        <taxon>Labeonini</taxon>
        <taxon>Cirrhinus</taxon>
    </lineage>
</organism>
<keyword evidence="2" id="KW-1185">Reference proteome</keyword>
<proteinExistence type="predicted"/>
<gene>
    <name evidence="1" type="ORF">Q8A67_007045</name>
</gene>
<dbReference type="Proteomes" id="UP001187343">
    <property type="component" value="Unassembled WGS sequence"/>
</dbReference>
<dbReference type="EMBL" id="JAUYZG010000006">
    <property type="protein sequence ID" value="KAK2905246.1"/>
    <property type="molecule type" value="Genomic_DNA"/>
</dbReference>